<dbReference type="RefSeq" id="WP_245924745.1">
    <property type="nucleotide sequence ID" value="NZ_QKYV01000004.1"/>
</dbReference>
<keyword evidence="2" id="KW-1185">Reference proteome</keyword>
<proteinExistence type="predicted"/>
<evidence type="ECO:0000313" key="1">
    <source>
        <dbReference type="EMBL" id="PZW40686.1"/>
    </source>
</evidence>
<dbReference type="PROSITE" id="PS51257">
    <property type="entry name" value="PROKAR_LIPOPROTEIN"/>
    <property type="match status" value="1"/>
</dbReference>
<dbReference type="EMBL" id="QKYV01000004">
    <property type="protein sequence ID" value="PZW40686.1"/>
    <property type="molecule type" value="Genomic_DNA"/>
</dbReference>
<dbReference type="Proteomes" id="UP000249542">
    <property type="component" value="Unassembled WGS sequence"/>
</dbReference>
<sequence length="269" mass="30957">MKYAYIFILFIVLVACKNETKESSVEEKIEKKELTTESVSKAQSVLNKVIEQAGGEKYETSAIEFRFRGKEYVSVRNCGMYELQRNQISKAGDTIKDVVSNMGFERFVNRKKQNLPDSLSNRYSNAVNSVHYFAQLPFGLNDPAVKKTYLDTVKINQTAYHKIKVQFTEEGGGDDHDDVYMYWVNQEKNTIDYLAYSFEVNGGGMRFRKAINPRIINGIRFVDYENYAPKEANLNVIDLDEAYENDHLKKVSEIINEDIQVVLGKEKCN</sequence>
<name>A0A2W7I1I9_9FLAO</name>
<dbReference type="AlphaFoldDB" id="A0A2W7I1I9"/>
<comment type="caution">
    <text evidence="1">The sequence shown here is derived from an EMBL/GenBank/DDBJ whole genome shotgun (WGS) entry which is preliminary data.</text>
</comment>
<evidence type="ECO:0008006" key="3">
    <source>
        <dbReference type="Google" id="ProtNLM"/>
    </source>
</evidence>
<evidence type="ECO:0000313" key="2">
    <source>
        <dbReference type="Proteomes" id="UP000249542"/>
    </source>
</evidence>
<dbReference type="InterPro" id="IPR045444">
    <property type="entry name" value="DUF6503"/>
</dbReference>
<reference evidence="1 2" key="1">
    <citation type="submission" date="2018-06" db="EMBL/GenBank/DDBJ databases">
        <title>Genomic Encyclopedia of Archaeal and Bacterial Type Strains, Phase II (KMG-II): from individual species to whole genera.</title>
        <authorList>
            <person name="Goeker M."/>
        </authorList>
    </citation>
    <scope>NUCLEOTIDE SEQUENCE [LARGE SCALE GENOMIC DNA]</scope>
    <source>
        <strain evidence="1 2">DSM 15361</strain>
    </source>
</reference>
<organism evidence="1 2">
    <name type="scientific">Mesonia algae</name>
    <dbReference type="NCBI Taxonomy" id="213248"/>
    <lineage>
        <taxon>Bacteria</taxon>
        <taxon>Pseudomonadati</taxon>
        <taxon>Bacteroidota</taxon>
        <taxon>Flavobacteriia</taxon>
        <taxon>Flavobacteriales</taxon>
        <taxon>Flavobacteriaceae</taxon>
        <taxon>Mesonia</taxon>
    </lineage>
</organism>
<accession>A0A2W7I1I9</accession>
<dbReference type="Pfam" id="PF20113">
    <property type="entry name" value="DUF6503"/>
    <property type="match status" value="1"/>
</dbReference>
<gene>
    <name evidence="1" type="ORF">LX95_01754</name>
</gene>
<protein>
    <recommendedName>
        <fullName evidence="3">Deoxyribose-phosphate aldolase</fullName>
    </recommendedName>
</protein>